<evidence type="ECO:0000256" key="6">
    <source>
        <dbReference type="ARBA" id="ARBA00023136"/>
    </source>
</evidence>
<reference evidence="10" key="1">
    <citation type="submission" date="2018-03" db="EMBL/GenBank/DDBJ databases">
        <title>Cross-interface Injection: A General Nanoliter Liquid Handling Method Applied to Single Cells Genome Amplification Automated Nanoliter Liquid Handling Applied to Single Cell Multiple Displacement Amplification.</title>
        <authorList>
            <person name="Yun J."/>
            <person name="Xu P."/>
            <person name="Xu J."/>
            <person name="Dai X."/>
            <person name="Wang Y."/>
            <person name="Zheng X."/>
            <person name="Cao C."/>
            <person name="Yi Q."/>
            <person name="Zhu Y."/>
            <person name="Wang L."/>
            <person name="Dong Z."/>
            <person name="Huang Y."/>
            <person name="Huang L."/>
            <person name="Du W."/>
        </authorList>
    </citation>
    <scope>NUCLEOTIDE SEQUENCE [LARGE SCALE GENOMIC DNA]</scope>
    <source>
        <strain evidence="10">Z-D3-2</strain>
    </source>
</reference>
<feature type="transmembrane region" description="Helical" evidence="7">
    <location>
        <begin position="289"/>
        <end position="310"/>
    </location>
</feature>
<dbReference type="SMART" id="SM00382">
    <property type="entry name" value="AAA"/>
    <property type="match status" value="1"/>
</dbReference>
<keyword evidence="6 7" id="KW-0472">Membrane</keyword>
<dbReference type="InterPro" id="IPR003593">
    <property type="entry name" value="AAA+_ATPase"/>
</dbReference>
<feature type="transmembrane region" description="Helical" evidence="7">
    <location>
        <begin position="177"/>
        <end position="195"/>
    </location>
</feature>
<sequence length="565" mass="62821">MSSHSQNSVAPLKFWLNKVLQNQKKRLIISLLLALLTAISAMGLLALSGWLITATAITGLAITAGTAVLLDIYRPGGGIRFFALSRTVGRYFERLHSHDMVLRVIAGFRLTLFTGLMDLPVQQLRNTQDSEWLSRLTADLDNLDSLLLKLLLPPMVVLSSVLLLAVFISFFWFTLGVTFGIITLLLGSIYFSFFTRKTSQISSDYARQINQARSQTIEHLQGQLELQAAHLQRADQARLVSSLSEIGESQLKLNRHIANAQLIVNICHGLLVIAVAIAALFAYQNQLVSGPVAVMLFLAVFGLGELLLNLPGQLGQWGRTRYAAERLQPLAEHSASEKSTLAELERLSMMVADHPKVISSIDTAFAFELNPSECLLISGRSGSGKSTIANIMAGLEIPDSFITPYQLLINGIPLRIDQTQAWHKQIGYLTQQNSIIAATLHSNLTLGLDEINEQQLWQALTLVELDDWAKQLPKGLHSWLGDTGSQLSGGQARRICLARLLLKESKLILLDEPFNGIDIEMAERIWQRLYPQWQDKMLIVLMHERPAFFPAVDNKQMFEINLDQG</sequence>
<feature type="domain" description="ABC transmembrane type-1" evidence="9">
    <location>
        <begin position="28"/>
        <end position="319"/>
    </location>
</feature>
<feature type="domain" description="ABC transporter" evidence="8">
    <location>
        <begin position="344"/>
        <end position="565"/>
    </location>
</feature>
<keyword evidence="2 7" id="KW-0812">Transmembrane</keyword>
<dbReference type="InterPro" id="IPR027417">
    <property type="entry name" value="P-loop_NTPase"/>
</dbReference>
<feature type="transmembrane region" description="Helical" evidence="7">
    <location>
        <begin position="27"/>
        <end position="45"/>
    </location>
</feature>
<feature type="transmembrane region" description="Helical" evidence="7">
    <location>
        <begin position="262"/>
        <end position="283"/>
    </location>
</feature>
<dbReference type="InterPro" id="IPR003439">
    <property type="entry name" value="ABC_transporter-like_ATP-bd"/>
</dbReference>
<dbReference type="SUPFAM" id="SSF90123">
    <property type="entry name" value="ABC transporter transmembrane region"/>
    <property type="match status" value="1"/>
</dbReference>
<evidence type="ECO:0000256" key="3">
    <source>
        <dbReference type="ARBA" id="ARBA00022741"/>
    </source>
</evidence>
<name>A0A2T4CYX1_9GAMM</name>
<keyword evidence="4 10" id="KW-0067">ATP-binding</keyword>
<proteinExistence type="predicted"/>
<dbReference type="InterPro" id="IPR011527">
    <property type="entry name" value="ABC1_TM_dom"/>
</dbReference>
<evidence type="ECO:0000313" key="10">
    <source>
        <dbReference type="EMBL" id="PTB86776.1"/>
    </source>
</evidence>
<organism evidence="10">
    <name type="scientific">Pseudidiomarina aestuarii</name>
    <dbReference type="NCBI Taxonomy" id="624146"/>
    <lineage>
        <taxon>Bacteria</taxon>
        <taxon>Pseudomonadati</taxon>
        <taxon>Pseudomonadota</taxon>
        <taxon>Gammaproteobacteria</taxon>
        <taxon>Alteromonadales</taxon>
        <taxon>Idiomarinaceae</taxon>
        <taxon>Pseudidiomarina</taxon>
    </lineage>
</organism>
<dbReference type="PROSITE" id="PS50893">
    <property type="entry name" value="ABC_TRANSPORTER_2"/>
    <property type="match status" value="1"/>
</dbReference>
<dbReference type="GO" id="GO:0005886">
    <property type="term" value="C:plasma membrane"/>
    <property type="evidence" value="ECO:0007669"/>
    <property type="project" value="UniProtKB-SubCell"/>
</dbReference>
<feature type="transmembrane region" description="Helical" evidence="7">
    <location>
        <begin position="51"/>
        <end position="73"/>
    </location>
</feature>
<gene>
    <name evidence="10" type="ORF">C9940_00955</name>
</gene>
<feature type="transmembrane region" description="Helical" evidence="7">
    <location>
        <begin position="150"/>
        <end position="171"/>
    </location>
</feature>
<evidence type="ECO:0000256" key="5">
    <source>
        <dbReference type="ARBA" id="ARBA00022989"/>
    </source>
</evidence>
<dbReference type="PROSITE" id="PS50929">
    <property type="entry name" value="ABC_TM1F"/>
    <property type="match status" value="1"/>
</dbReference>
<dbReference type="PANTHER" id="PTHR24221:SF653">
    <property type="entry name" value="TRANSPORT ATP-BINDING PROTEIN CYDC"/>
    <property type="match status" value="1"/>
</dbReference>
<dbReference type="Gene3D" id="3.40.50.300">
    <property type="entry name" value="P-loop containing nucleotide triphosphate hydrolases"/>
    <property type="match status" value="1"/>
</dbReference>
<dbReference type="GO" id="GO:0005524">
    <property type="term" value="F:ATP binding"/>
    <property type="evidence" value="ECO:0007669"/>
    <property type="project" value="UniProtKB-KW"/>
</dbReference>
<accession>A0A2T4CYX1</accession>
<evidence type="ECO:0000259" key="9">
    <source>
        <dbReference type="PROSITE" id="PS50929"/>
    </source>
</evidence>
<evidence type="ECO:0000256" key="1">
    <source>
        <dbReference type="ARBA" id="ARBA00004651"/>
    </source>
</evidence>
<dbReference type="PROSITE" id="PS00211">
    <property type="entry name" value="ABC_TRANSPORTER_1"/>
    <property type="match status" value="1"/>
</dbReference>
<keyword evidence="3" id="KW-0547">Nucleotide-binding</keyword>
<dbReference type="SUPFAM" id="SSF52540">
    <property type="entry name" value="P-loop containing nucleoside triphosphate hydrolases"/>
    <property type="match status" value="1"/>
</dbReference>
<dbReference type="PANTHER" id="PTHR24221">
    <property type="entry name" value="ATP-BINDING CASSETTE SUB-FAMILY B"/>
    <property type="match status" value="1"/>
</dbReference>
<evidence type="ECO:0000256" key="4">
    <source>
        <dbReference type="ARBA" id="ARBA00022840"/>
    </source>
</evidence>
<comment type="subcellular location">
    <subcellularLocation>
        <location evidence="1">Cell membrane</location>
        <topology evidence="1">Multi-pass membrane protein</topology>
    </subcellularLocation>
</comment>
<evidence type="ECO:0000256" key="7">
    <source>
        <dbReference type="SAM" id="Phobius"/>
    </source>
</evidence>
<evidence type="ECO:0000256" key="2">
    <source>
        <dbReference type="ARBA" id="ARBA00022692"/>
    </source>
</evidence>
<protein>
    <submittedName>
        <fullName evidence="10">ATP-binding protein</fullName>
    </submittedName>
</protein>
<dbReference type="GO" id="GO:0140359">
    <property type="term" value="F:ABC-type transporter activity"/>
    <property type="evidence" value="ECO:0007669"/>
    <property type="project" value="InterPro"/>
</dbReference>
<dbReference type="Gene3D" id="1.20.1560.10">
    <property type="entry name" value="ABC transporter type 1, transmembrane domain"/>
    <property type="match status" value="1"/>
</dbReference>
<dbReference type="EMBL" id="PYVN01000005">
    <property type="protein sequence ID" value="PTB86776.1"/>
    <property type="molecule type" value="Genomic_DNA"/>
</dbReference>
<dbReference type="InterPro" id="IPR039421">
    <property type="entry name" value="Type_1_exporter"/>
</dbReference>
<dbReference type="GO" id="GO:0016887">
    <property type="term" value="F:ATP hydrolysis activity"/>
    <property type="evidence" value="ECO:0007669"/>
    <property type="project" value="InterPro"/>
</dbReference>
<keyword evidence="5 7" id="KW-1133">Transmembrane helix</keyword>
<dbReference type="Pfam" id="PF00005">
    <property type="entry name" value="ABC_tran"/>
    <property type="match status" value="1"/>
</dbReference>
<dbReference type="InterPro" id="IPR017871">
    <property type="entry name" value="ABC_transporter-like_CS"/>
</dbReference>
<dbReference type="AlphaFoldDB" id="A0A2T4CYX1"/>
<evidence type="ECO:0000259" key="8">
    <source>
        <dbReference type="PROSITE" id="PS50893"/>
    </source>
</evidence>
<comment type="caution">
    <text evidence="10">The sequence shown here is derived from an EMBL/GenBank/DDBJ whole genome shotgun (WGS) entry which is preliminary data.</text>
</comment>
<dbReference type="InterPro" id="IPR036640">
    <property type="entry name" value="ABC1_TM_sf"/>
</dbReference>
<dbReference type="GO" id="GO:0034040">
    <property type="term" value="F:ATPase-coupled lipid transmembrane transporter activity"/>
    <property type="evidence" value="ECO:0007669"/>
    <property type="project" value="TreeGrafter"/>
</dbReference>